<evidence type="ECO:0000313" key="2">
    <source>
        <dbReference type="EMBL" id="CAF1596300.1"/>
    </source>
</evidence>
<gene>
    <name evidence="1" type="ORF">EDS130_LOCUS25799</name>
    <name evidence="2" type="ORF">XAT740_LOCUS47145</name>
</gene>
<sequence length="235" mass="27025">MVFSITPFKCIIGTTSDQNIQHSEDYIINHVQEPSDELSAHWLRLIKHYIPLPLESGYGSHKLAFLAALLLTGTNGGPVVEMGCGYHSTVLLQQLAVGRQKRYVLSTDTDREWLLKFQNNMSSSLHQFRFIDRVSDWDSVGNDRPRWSIAFIDHKPGERRVVDIIRLINMTDLIIVHDSETASYKYEQGLKYYPYKYHYTYLSTATDVASKTNATLLNNIKYLLELTINLKVPKQ</sequence>
<dbReference type="EMBL" id="CAJNOR010006478">
    <property type="protein sequence ID" value="CAF1596300.1"/>
    <property type="molecule type" value="Genomic_DNA"/>
</dbReference>
<evidence type="ECO:0000313" key="1">
    <source>
        <dbReference type="EMBL" id="CAF1209276.1"/>
    </source>
</evidence>
<dbReference type="InterPro" id="IPR029063">
    <property type="entry name" value="SAM-dependent_MTases_sf"/>
</dbReference>
<dbReference type="EMBL" id="CAJNOJ010000153">
    <property type="protein sequence ID" value="CAF1209276.1"/>
    <property type="molecule type" value="Genomic_DNA"/>
</dbReference>
<proteinExistence type="predicted"/>
<dbReference type="Proteomes" id="UP000663852">
    <property type="component" value="Unassembled WGS sequence"/>
</dbReference>
<name>A0A816ACJ3_ADIRI</name>
<evidence type="ECO:0008006" key="4">
    <source>
        <dbReference type="Google" id="ProtNLM"/>
    </source>
</evidence>
<dbReference type="Gene3D" id="3.40.50.150">
    <property type="entry name" value="Vaccinia Virus protein VP39"/>
    <property type="match status" value="1"/>
</dbReference>
<protein>
    <recommendedName>
        <fullName evidence="4">Class I SAM-dependent methyltransferase</fullName>
    </recommendedName>
</protein>
<dbReference type="OrthoDB" id="9987125at2759"/>
<keyword evidence="3" id="KW-1185">Reference proteome</keyword>
<evidence type="ECO:0000313" key="3">
    <source>
        <dbReference type="Proteomes" id="UP000663828"/>
    </source>
</evidence>
<accession>A0A816ACJ3</accession>
<organism evidence="2 3">
    <name type="scientific">Adineta ricciae</name>
    <name type="common">Rotifer</name>
    <dbReference type="NCBI Taxonomy" id="249248"/>
    <lineage>
        <taxon>Eukaryota</taxon>
        <taxon>Metazoa</taxon>
        <taxon>Spiralia</taxon>
        <taxon>Gnathifera</taxon>
        <taxon>Rotifera</taxon>
        <taxon>Eurotatoria</taxon>
        <taxon>Bdelloidea</taxon>
        <taxon>Adinetida</taxon>
        <taxon>Adinetidae</taxon>
        <taxon>Adineta</taxon>
    </lineage>
</organism>
<comment type="caution">
    <text evidence="2">The sequence shown here is derived from an EMBL/GenBank/DDBJ whole genome shotgun (WGS) entry which is preliminary data.</text>
</comment>
<dbReference type="AlphaFoldDB" id="A0A816ACJ3"/>
<reference evidence="2" key="1">
    <citation type="submission" date="2021-02" db="EMBL/GenBank/DDBJ databases">
        <authorList>
            <person name="Nowell W R."/>
        </authorList>
    </citation>
    <scope>NUCLEOTIDE SEQUENCE</scope>
</reference>
<dbReference type="Proteomes" id="UP000663828">
    <property type="component" value="Unassembled WGS sequence"/>
</dbReference>